<feature type="signal peptide" evidence="1">
    <location>
        <begin position="1"/>
        <end position="21"/>
    </location>
</feature>
<accession>A0A1I8C1F7</accession>
<organism evidence="2 3">
    <name type="scientific">Meloidogyne hapla</name>
    <name type="common">Root-knot nematode worm</name>
    <dbReference type="NCBI Taxonomy" id="6305"/>
    <lineage>
        <taxon>Eukaryota</taxon>
        <taxon>Metazoa</taxon>
        <taxon>Ecdysozoa</taxon>
        <taxon>Nematoda</taxon>
        <taxon>Chromadorea</taxon>
        <taxon>Rhabditida</taxon>
        <taxon>Tylenchina</taxon>
        <taxon>Tylenchomorpha</taxon>
        <taxon>Tylenchoidea</taxon>
        <taxon>Meloidogynidae</taxon>
        <taxon>Meloidogyninae</taxon>
        <taxon>Meloidogyne</taxon>
    </lineage>
</organism>
<feature type="chain" id="PRO_5009316377" evidence="1">
    <location>
        <begin position="22"/>
        <end position="147"/>
    </location>
</feature>
<evidence type="ECO:0000313" key="2">
    <source>
        <dbReference type="Proteomes" id="UP000095281"/>
    </source>
</evidence>
<dbReference type="Proteomes" id="UP000095281">
    <property type="component" value="Unplaced"/>
</dbReference>
<dbReference type="AlphaFoldDB" id="A0A1I8C1F7"/>
<name>A0A1I8C1F7_MELHA</name>
<proteinExistence type="predicted"/>
<dbReference type="WBParaSite" id="MhA1_Contig925.frz3.gene4">
    <property type="protein sequence ID" value="MhA1_Contig925.frz3.gene4"/>
    <property type="gene ID" value="MhA1_Contig925.frz3.gene4"/>
</dbReference>
<keyword evidence="1" id="KW-0732">Signal</keyword>
<evidence type="ECO:0000256" key="1">
    <source>
        <dbReference type="SAM" id="SignalP"/>
    </source>
</evidence>
<reference evidence="3" key="1">
    <citation type="submission" date="2016-11" db="UniProtKB">
        <authorList>
            <consortium name="WormBaseParasite"/>
        </authorList>
    </citation>
    <scope>IDENTIFICATION</scope>
</reference>
<protein>
    <submittedName>
        <fullName evidence="3">Uncharacterized protein</fullName>
    </submittedName>
</protein>
<evidence type="ECO:0000313" key="3">
    <source>
        <dbReference type="WBParaSite" id="MhA1_Contig925.frz3.gene4"/>
    </source>
</evidence>
<sequence>MAFKSITIILLFISLFAKTFSKQNEEGQQVQTDQQSKTIEKTFTKIGMEVPQPNQGGIYQYPPHVFGQPRGWPNQQLGYGPQNPQQQQLGYLNPNLYRQPGGIYGPQPYGGYNPYDTYNRGNIYQPPRPYFPGQQFYNQIPGQNKGL</sequence>
<keyword evidence="2" id="KW-1185">Reference proteome</keyword>